<dbReference type="Pfam" id="PF09356">
    <property type="entry name" value="Phage_BR0599"/>
    <property type="match status" value="1"/>
</dbReference>
<evidence type="ECO:0000259" key="1">
    <source>
        <dbReference type="Pfam" id="PF09356"/>
    </source>
</evidence>
<dbReference type="InterPro" id="IPR011928">
    <property type="entry name" value="Phage_phiJL001_Gp84"/>
</dbReference>
<dbReference type="Pfam" id="PF09931">
    <property type="entry name" value="Phage_phiJL001_Gp84_N"/>
    <property type="match status" value="1"/>
</dbReference>
<dbReference type="InterPro" id="IPR018964">
    <property type="entry name" value="Phage_phiJL001_Gp84_C"/>
</dbReference>
<gene>
    <name evidence="2" type="ORF">E4L95_07085</name>
</gene>
<reference evidence="2 3" key="1">
    <citation type="submission" date="2019-03" db="EMBL/GenBank/DDBJ databases">
        <authorList>
            <person name="Li J."/>
        </authorList>
    </citation>
    <scope>NUCLEOTIDE SEQUENCE [LARGE SCALE GENOMIC DNA]</scope>
    <source>
        <strain evidence="2 3">3058</strain>
    </source>
</reference>
<evidence type="ECO:0000313" key="2">
    <source>
        <dbReference type="EMBL" id="TGN62341.1"/>
    </source>
</evidence>
<proteinExistence type="predicted"/>
<dbReference type="NCBIfam" id="TIGR02218">
    <property type="entry name" value="phg_TIGR02218"/>
    <property type="match status" value="2"/>
</dbReference>
<dbReference type="EMBL" id="SRPG01000048">
    <property type="protein sequence ID" value="TGN62341.1"/>
    <property type="molecule type" value="Genomic_DNA"/>
</dbReference>
<dbReference type="AlphaFoldDB" id="A0A4Z1CLU4"/>
<dbReference type="OrthoDB" id="1633386at2"/>
<accession>A0A4Z1CLU4</accession>
<dbReference type="Proteomes" id="UP000297972">
    <property type="component" value="Unassembled WGS sequence"/>
</dbReference>
<protein>
    <submittedName>
        <fullName evidence="2">DUF2163 domain-containing protein</fullName>
    </submittedName>
</protein>
<name>A0A4Z1CLU4_9RHOB</name>
<comment type="caution">
    <text evidence="2">The sequence shown here is derived from an EMBL/GenBank/DDBJ whole genome shotgun (WGS) entry which is preliminary data.</text>
</comment>
<evidence type="ECO:0000313" key="3">
    <source>
        <dbReference type="Proteomes" id="UP000297972"/>
    </source>
</evidence>
<organism evidence="2 3">
    <name type="scientific">Paracoccus liaowanqingii</name>
    <dbReference type="NCBI Taxonomy" id="2560053"/>
    <lineage>
        <taxon>Bacteria</taxon>
        <taxon>Pseudomonadati</taxon>
        <taxon>Pseudomonadota</taxon>
        <taxon>Alphaproteobacteria</taxon>
        <taxon>Rhodobacterales</taxon>
        <taxon>Paracoccaceae</taxon>
        <taxon>Paracoccus</taxon>
    </lineage>
</organism>
<sequence length="362" mass="38416">MGPDPHRGDQAVKQVSAALAAHLAGPVTTLTTCWSILRWDGAEFLFTDHDGDVAFDGKIYRASVGYSRTAISSDAQLAVDNLDIDGFLDDASITEEDMRAGLFDFAEVRIFLVNWQAPGMGALRLRRGRLGEVTLTGNGMFRGELRGLTQALQQEIGELYSAECRADLGDARCQVPLLPPVIERSTSYAVGDVVRAPLQSGTWSYGTMSFRCTAAGITAASQPVYAEGAGTSTTDGTATFVAEPAWTRKGQVDAVTARVSFTGTVEGAAVASGWFTAGVLTWITGPNAGRSVEIKSWASAGGAFELFIPVAYPISPGDQFTVAPGCDKRFATCKSRFANVLNFRGEPLVPGVDSTMSYPDAV</sequence>
<feature type="domain" description="Bacteriophage phiJL001 Gp84 C-terminal" evidence="1">
    <location>
        <begin position="273"/>
        <end position="353"/>
    </location>
</feature>
<keyword evidence="3" id="KW-1185">Reference proteome</keyword>